<dbReference type="Gene3D" id="1.20.140.10">
    <property type="entry name" value="Butyryl-CoA Dehydrogenase, subunit A, domain 3"/>
    <property type="match status" value="1"/>
</dbReference>
<evidence type="ECO:0000256" key="3">
    <source>
        <dbReference type="ARBA" id="ARBA00022630"/>
    </source>
</evidence>
<evidence type="ECO:0000259" key="7">
    <source>
        <dbReference type="Pfam" id="PF00441"/>
    </source>
</evidence>
<keyword evidence="4 6" id="KW-0274">FAD</keyword>
<reference evidence="11" key="1">
    <citation type="submission" date="2016-10" db="EMBL/GenBank/DDBJ databases">
        <authorList>
            <person name="Varghese N."/>
            <person name="Submissions S."/>
        </authorList>
    </citation>
    <scope>NUCLEOTIDE SEQUENCE [LARGE SCALE GENOMIC DNA]</scope>
    <source>
        <strain evidence="11">JCM 21621</strain>
    </source>
</reference>
<feature type="domain" description="Acyl-CoA dehydrogenase/oxidase N-terminal" evidence="9">
    <location>
        <begin position="6"/>
        <end position="119"/>
    </location>
</feature>
<dbReference type="FunFam" id="2.40.110.10:FF:000011">
    <property type="entry name" value="Acyl-CoA dehydrogenase FadE34"/>
    <property type="match status" value="1"/>
</dbReference>
<dbReference type="EMBL" id="FNIJ01000005">
    <property type="protein sequence ID" value="SDN77956.1"/>
    <property type="molecule type" value="Genomic_DNA"/>
</dbReference>
<sequence>MHISYTPDELAFRDEVRAFLRAELPERLSRRVLQGKHLNREDSVEWMQILSKRGWLAPGWPVEHGGTGWSVVQKDIFDEECFAAGAPTVVPFGVKMVGPVIIRFGTEEQKRRFLPRILDNSDYWCQGYSEPGAGSDLASLKTRAVRDGDHYVVNGQKIWTTYAHYADWIFCLVRTDPEAQQQRGISFLLIDMKTPGITVRPIITLDGEHSVNEVFFDNVRVPVENLVGEENKGWTCAKYLLTHERTTIAAMGQTKEMLSRLKHVASTELRDGKPLIEDPLFAAQIADVEMQVMATDILNLRTLAAARDGGVPGAESSILKIKGTELRQQIAWLISKAVGSYALPYVEAELGYGSGEDELLHSEFSSAATSQYLDTRKASVYGGSNEIQKNIIAKMILEL</sequence>
<dbReference type="Pfam" id="PF02770">
    <property type="entry name" value="Acyl-CoA_dh_M"/>
    <property type="match status" value="1"/>
</dbReference>
<dbReference type="GO" id="GO:0005886">
    <property type="term" value="C:plasma membrane"/>
    <property type="evidence" value="ECO:0007669"/>
    <property type="project" value="TreeGrafter"/>
</dbReference>
<dbReference type="STRING" id="198616.SAMN05216193_10558"/>
<dbReference type="Gene3D" id="2.40.110.10">
    <property type="entry name" value="Butyryl-CoA Dehydrogenase, subunit A, domain 2"/>
    <property type="match status" value="1"/>
</dbReference>
<gene>
    <name evidence="10" type="ORF">SAMN05216193_10558</name>
</gene>
<evidence type="ECO:0000256" key="1">
    <source>
        <dbReference type="ARBA" id="ARBA00001974"/>
    </source>
</evidence>
<protein>
    <submittedName>
        <fullName evidence="10">Acyl-CoA dehydrogenase</fullName>
    </submittedName>
</protein>
<dbReference type="Proteomes" id="UP000242957">
    <property type="component" value="Unassembled WGS sequence"/>
</dbReference>
<comment type="similarity">
    <text evidence="2 6">Belongs to the acyl-CoA dehydrogenase family.</text>
</comment>
<dbReference type="RefSeq" id="WP_084313273.1">
    <property type="nucleotide sequence ID" value="NZ_FNIJ01000005.1"/>
</dbReference>
<evidence type="ECO:0000256" key="6">
    <source>
        <dbReference type="RuleBase" id="RU362125"/>
    </source>
</evidence>
<dbReference type="OrthoDB" id="9769473at2"/>
<evidence type="ECO:0000259" key="8">
    <source>
        <dbReference type="Pfam" id="PF02770"/>
    </source>
</evidence>
<dbReference type="GO" id="GO:0050660">
    <property type="term" value="F:flavin adenine dinucleotide binding"/>
    <property type="evidence" value="ECO:0007669"/>
    <property type="project" value="InterPro"/>
</dbReference>
<feature type="domain" description="Acyl-CoA dehydrogenase/oxidase C-terminal" evidence="7">
    <location>
        <begin position="231"/>
        <end position="396"/>
    </location>
</feature>
<keyword evidence="5 6" id="KW-0560">Oxidoreductase</keyword>
<dbReference type="PANTHER" id="PTHR43292:SF3">
    <property type="entry name" value="ACYL-COA DEHYDROGENASE FADE29"/>
    <property type="match status" value="1"/>
</dbReference>
<comment type="cofactor">
    <cofactor evidence="1 6">
        <name>FAD</name>
        <dbReference type="ChEBI" id="CHEBI:57692"/>
    </cofactor>
</comment>
<organism evidence="10 11">
    <name type="scientific">Pseudomonas jinjuensis</name>
    <dbReference type="NCBI Taxonomy" id="198616"/>
    <lineage>
        <taxon>Bacteria</taxon>
        <taxon>Pseudomonadati</taxon>
        <taxon>Pseudomonadota</taxon>
        <taxon>Gammaproteobacteria</taxon>
        <taxon>Pseudomonadales</taxon>
        <taxon>Pseudomonadaceae</taxon>
        <taxon>Pseudomonas</taxon>
    </lineage>
</organism>
<dbReference type="InterPro" id="IPR009100">
    <property type="entry name" value="AcylCoA_DH/oxidase_NM_dom_sf"/>
</dbReference>
<accession>A0A1H0E6H2</accession>
<evidence type="ECO:0000256" key="2">
    <source>
        <dbReference type="ARBA" id="ARBA00009347"/>
    </source>
</evidence>
<dbReference type="GO" id="GO:0016627">
    <property type="term" value="F:oxidoreductase activity, acting on the CH-CH group of donors"/>
    <property type="evidence" value="ECO:0007669"/>
    <property type="project" value="InterPro"/>
</dbReference>
<name>A0A1H0E6H2_9PSED</name>
<dbReference type="PANTHER" id="PTHR43292">
    <property type="entry name" value="ACYL-COA DEHYDROGENASE"/>
    <property type="match status" value="1"/>
</dbReference>
<evidence type="ECO:0000259" key="9">
    <source>
        <dbReference type="Pfam" id="PF02771"/>
    </source>
</evidence>
<dbReference type="Pfam" id="PF02771">
    <property type="entry name" value="Acyl-CoA_dh_N"/>
    <property type="match status" value="1"/>
</dbReference>
<dbReference type="InterPro" id="IPR037069">
    <property type="entry name" value="AcylCoA_DH/ox_N_sf"/>
</dbReference>
<keyword evidence="11" id="KW-1185">Reference proteome</keyword>
<dbReference type="InterPro" id="IPR052161">
    <property type="entry name" value="Mycobact_Acyl-CoA_DH"/>
</dbReference>
<evidence type="ECO:0000313" key="11">
    <source>
        <dbReference type="Proteomes" id="UP000242957"/>
    </source>
</evidence>
<dbReference type="InterPro" id="IPR009075">
    <property type="entry name" value="AcylCo_DH/oxidase_C"/>
</dbReference>
<evidence type="ECO:0000313" key="10">
    <source>
        <dbReference type="EMBL" id="SDN77956.1"/>
    </source>
</evidence>
<evidence type="ECO:0000256" key="4">
    <source>
        <dbReference type="ARBA" id="ARBA00022827"/>
    </source>
</evidence>
<feature type="domain" description="Acyl-CoA oxidase/dehydrogenase middle" evidence="8">
    <location>
        <begin position="125"/>
        <end position="219"/>
    </location>
</feature>
<dbReference type="Gene3D" id="1.10.540.10">
    <property type="entry name" value="Acyl-CoA dehydrogenase/oxidase, N-terminal domain"/>
    <property type="match status" value="1"/>
</dbReference>
<dbReference type="InterPro" id="IPR013786">
    <property type="entry name" value="AcylCoA_DH/ox_N"/>
</dbReference>
<dbReference type="InterPro" id="IPR036250">
    <property type="entry name" value="AcylCo_DH-like_C"/>
</dbReference>
<dbReference type="SUPFAM" id="SSF56645">
    <property type="entry name" value="Acyl-CoA dehydrogenase NM domain-like"/>
    <property type="match status" value="1"/>
</dbReference>
<keyword evidence="3 6" id="KW-0285">Flavoprotein</keyword>
<dbReference type="InterPro" id="IPR006091">
    <property type="entry name" value="Acyl-CoA_Oxase/DH_mid-dom"/>
</dbReference>
<dbReference type="SUPFAM" id="SSF47203">
    <property type="entry name" value="Acyl-CoA dehydrogenase C-terminal domain-like"/>
    <property type="match status" value="1"/>
</dbReference>
<evidence type="ECO:0000256" key="5">
    <source>
        <dbReference type="ARBA" id="ARBA00023002"/>
    </source>
</evidence>
<dbReference type="Pfam" id="PF00441">
    <property type="entry name" value="Acyl-CoA_dh_1"/>
    <property type="match status" value="1"/>
</dbReference>
<dbReference type="AlphaFoldDB" id="A0A1H0E6H2"/>
<dbReference type="InterPro" id="IPR046373">
    <property type="entry name" value="Acyl-CoA_Oxase/DH_mid-dom_sf"/>
</dbReference>
<proteinExistence type="inferred from homology"/>